<dbReference type="AlphaFoldDB" id="A0A5E4MT86"/>
<evidence type="ECO:0000256" key="1">
    <source>
        <dbReference type="SAM" id="MobiDB-lite"/>
    </source>
</evidence>
<feature type="region of interest" description="Disordered" evidence="1">
    <location>
        <begin position="29"/>
        <end position="77"/>
    </location>
</feature>
<dbReference type="EMBL" id="CABPRJ010001426">
    <property type="protein sequence ID" value="VVC35493.1"/>
    <property type="molecule type" value="Genomic_DNA"/>
</dbReference>
<name>A0A5E4MT86_9HEMI</name>
<evidence type="ECO:0000313" key="3">
    <source>
        <dbReference type="Proteomes" id="UP000325440"/>
    </source>
</evidence>
<protein>
    <submittedName>
        <fullName evidence="2">Uncharacterized protein</fullName>
    </submittedName>
</protein>
<sequence length="98" mass="11069">MRAVFNEPDIAEGVFKSRRISRVGHVRWKPDKKRPRQQAGKISISSSSLIGTGTQRGTMDRQSLSQENKRANTADGWFKKKVGREAIKNNSVYIGTHQ</sequence>
<organism evidence="2 3">
    <name type="scientific">Cinara cedri</name>
    <dbReference type="NCBI Taxonomy" id="506608"/>
    <lineage>
        <taxon>Eukaryota</taxon>
        <taxon>Metazoa</taxon>
        <taxon>Ecdysozoa</taxon>
        <taxon>Arthropoda</taxon>
        <taxon>Hexapoda</taxon>
        <taxon>Insecta</taxon>
        <taxon>Pterygota</taxon>
        <taxon>Neoptera</taxon>
        <taxon>Paraneoptera</taxon>
        <taxon>Hemiptera</taxon>
        <taxon>Sternorrhyncha</taxon>
        <taxon>Aphidomorpha</taxon>
        <taxon>Aphidoidea</taxon>
        <taxon>Aphididae</taxon>
        <taxon>Lachninae</taxon>
        <taxon>Cinara</taxon>
    </lineage>
</organism>
<evidence type="ECO:0000313" key="2">
    <source>
        <dbReference type="EMBL" id="VVC35493.1"/>
    </source>
</evidence>
<proteinExistence type="predicted"/>
<keyword evidence="3" id="KW-1185">Reference proteome</keyword>
<reference evidence="2 3" key="1">
    <citation type="submission" date="2019-08" db="EMBL/GenBank/DDBJ databases">
        <authorList>
            <person name="Alioto T."/>
            <person name="Alioto T."/>
            <person name="Gomez Garrido J."/>
        </authorList>
    </citation>
    <scope>NUCLEOTIDE SEQUENCE [LARGE SCALE GENOMIC DNA]</scope>
</reference>
<gene>
    <name evidence="2" type="ORF">CINCED_3A011896</name>
</gene>
<feature type="compositionally biased region" description="Polar residues" evidence="1">
    <location>
        <begin position="49"/>
        <end position="66"/>
    </location>
</feature>
<dbReference type="Proteomes" id="UP000325440">
    <property type="component" value="Unassembled WGS sequence"/>
</dbReference>
<accession>A0A5E4MT86</accession>